<dbReference type="InterPro" id="IPR006939">
    <property type="entry name" value="SNF5"/>
</dbReference>
<evidence type="ECO:0000313" key="1">
    <source>
        <dbReference type="EMBL" id="GMF40901.1"/>
    </source>
</evidence>
<keyword evidence="2" id="KW-1185">Reference proteome</keyword>
<dbReference type="Proteomes" id="UP001165121">
    <property type="component" value="Unassembled WGS sequence"/>
</dbReference>
<name>A0A9W6XJV4_9STRA</name>
<accession>A0A9W6XJV4</accession>
<dbReference type="GO" id="GO:0006338">
    <property type="term" value="P:chromatin remodeling"/>
    <property type="evidence" value="ECO:0007669"/>
    <property type="project" value="InterPro"/>
</dbReference>
<dbReference type="GO" id="GO:0000228">
    <property type="term" value="C:nuclear chromosome"/>
    <property type="evidence" value="ECO:0007669"/>
    <property type="project" value="InterPro"/>
</dbReference>
<protein>
    <submittedName>
        <fullName evidence="1">Unnamed protein product</fullName>
    </submittedName>
</protein>
<sequence>MSDKLKVRVCLLRDQFEWDISNTWIATQSFASTLCSDLNLPKQFEAAIAYSIYEQVTAYRIALSGSKWIGSNPFQVKGTGLTLPTSNTGYIEIMPPLDDVVRSTADAST</sequence>
<reference evidence="1" key="1">
    <citation type="submission" date="2023-04" db="EMBL/GenBank/DDBJ databases">
        <title>Phytophthora fragariaefolia NBRC 109709.</title>
        <authorList>
            <person name="Ichikawa N."/>
            <person name="Sato H."/>
            <person name="Tonouchi N."/>
        </authorList>
    </citation>
    <scope>NUCLEOTIDE SEQUENCE</scope>
    <source>
        <strain evidence="1">NBRC 109709</strain>
    </source>
</reference>
<dbReference type="AlphaFoldDB" id="A0A9W6XJV4"/>
<proteinExistence type="predicted"/>
<organism evidence="1 2">
    <name type="scientific">Phytophthora fragariaefolia</name>
    <dbReference type="NCBI Taxonomy" id="1490495"/>
    <lineage>
        <taxon>Eukaryota</taxon>
        <taxon>Sar</taxon>
        <taxon>Stramenopiles</taxon>
        <taxon>Oomycota</taxon>
        <taxon>Peronosporomycetes</taxon>
        <taxon>Peronosporales</taxon>
        <taxon>Peronosporaceae</taxon>
        <taxon>Phytophthora</taxon>
    </lineage>
</organism>
<dbReference type="OrthoDB" id="515064at2759"/>
<dbReference type="EMBL" id="BSXT01001291">
    <property type="protein sequence ID" value="GMF40901.1"/>
    <property type="molecule type" value="Genomic_DNA"/>
</dbReference>
<dbReference type="Pfam" id="PF04855">
    <property type="entry name" value="SNF5"/>
    <property type="match status" value="1"/>
</dbReference>
<comment type="caution">
    <text evidence="1">The sequence shown here is derived from an EMBL/GenBank/DDBJ whole genome shotgun (WGS) entry which is preliminary data.</text>
</comment>
<evidence type="ECO:0000313" key="2">
    <source>
        <dbReference type="Proteomes" id="UP001165121"/>
    </source>
</evidence>
<gene>
    <name evidence="1" type="ORF">Pfra01_001272300</name>
</gene>